<dbReference type="GO" id="GO:0003824">
    <property type="term" value="F:catalytic activity"/>
    <property type="evidence" value="ECO:0007669"/>
    <property type="project" value="UniProtKB-ARBA"/>
</dbReference>
<dbReference type="EMBL" id="MPNX01000001">
    <property type="protein sequence ID" value="OOY36275.1"/>
    <property type="molecule type" value="Genomic_DNA"/>
</dbReference>
<accession>A0A0B0HC27</accession>
<evidence type="ECO:0000313" key="3">
    <source>
        <dbReference type="EMBL" id="KHF26615.1"/>
    </source>
</evidence>
<sequence length="387" mass="44186">MKTTATLGQKKTHHLIMKIKPSSLPSPSLSIKTGSSKQQAVNSRKPVMLHIKAIPDNHQISVDNYDHALGGFNYSYNGNLHLLENERMDEYEHQTMILGGSRPKRIDTPGVDFAFNFICDPDISRKSLEYAIQFVDENSIPTLNHPAKVLRLTRDGLFRHFSDINGLKIPKTLSISPHSLKEVQNLVESGEIALPLIIRPAGKHGGQGMYLLESLDDIRELERFAFDGRNYYLIEFHDYRSADGFYRKYRILWIDGKIYPRHLIIDKEWNLHAANKNNFMRDTETFIQEETDFLVNCEEVLGNDGMRNIQTLFSGTGLDYCGMDFSLMPDNRVFVFEANAAMNTTYNRAHAASSHLDSYLIMHEQAKIKMLSQFANTAVAETDKRSH</sequence>
<evidence type="ECO:0000313" key="5">
    <source>
        <dbReference type="Proteomes" id="UP000030856"/>
    </source>
</evidence>
<keyword evidence="5" id="KW-1185">Reference proteome</keyword>
<reference evidence="3 5" key="1">
    <citation type="journal article" date="2014" name="BMC Genomics">
        <title>The genome of the intracellular bacterium of the coastal bivalve, Solemya velum: a blueprint for thriving in and out of symbiosis.</title>
        <authorList>
            <person name="Dmytrenko O."/>
            <person name="Russell S.L."/>
            <person name="Loo W.T."/>
            <person name="Fontanez K.M."/>
            <person name="Liao L."/>
            <person name="Roeselers G."/>
            <person name="Sharma R."/>
            <person name="Stewart F.J."/>
            <person name="Newton I.L."/>
            <person name="Woyke T."/>
            <person name="Wu D."/>
            <person name="Lang J.M."/>
            <person name="Eisen J.A."/>
            <person name="Cavanaugh C.M."/>
        </authorList>
    </citation>
    <scope>NUCLEOTIDE SEQUENCE [LARGE SCALE GENOMIC DNA]</scope>
    <source>
        <strain evidence="3 5">WH</strain>
    </source>
</reference>
<feature type="domain" description="ATP-grasp" evidence="2">
    <location>
        <begin position="159"/>
        <end position="367"/>
    </location>
</feature>
<comment type="caution">
    <text evidence="3">The sequence shown here is derived from an EMBL/GenBank/DDBJ whole genome shotgun (WGS) entry which is preliminary data.</text>
</comment>
<dbReference type="Gene3D" id="3.30.1490.20">
    <property type="entry name" value="ATP-grasp fold, A domain"/>
    <property type="match status" value="1"/>
</dbReference>
<gene>
    <name evidence="4" type="ORF">BOV88_01425</name>
    <name evidence="3" type="ORF">JV46_12270</name>
</gene>
<dbReference type="eggNOG" id="COG0189">
    <property type="taxonomic scope" value="Bacteria"/>
</dbReference>
<evidence type="ECO:0000313" key="4">
    <source>
        <dbReference type="EMBL" id="OOY36275.1"/>
    </source>
</evidence>
<evidence type="ECO:0000256" key="1">
    <source>
        <dbReference type="PROSITE-ProRule" id="PRU00409"/>
    </source>
</evidence>
<reference evidence="4 6" key="2">
    <citation type="submission" date="2016-11" db="EMBL/GenBank/DDBJ databases">
        <title>Mixed transmission modes and dynamic genome evolution in an obligate animal-bacterial symbiosis.</title>
        <authorList>
            <person name="Russell S.L."/>
            <person name="Corbett-Detig R.B."/>
            <person name="Cavanaugh C.M."/>
        </authorList>
    </citation>
    <scope>NUCLEOTIDE SEQUENCE [LARGE SCALE GENOMIC DNA]</scope>
    <source>
        <strain evidence="4">MA-KB16</strain>
    </source>
</reference>
<dbReference type="Proteomes" id="UP000190962">
    <property type="component" value="Unassembled WGS sequence"/>
</dbReference>
<name>A0A0B0HC27_SOVGS</name>
<evidence type="ECO:0000259" key="2">
    <source>
        <dbReference type="PROSITE" id="PS50975"/>
    </source>
</evidence>
<dbReference type="AlphaFoldDB" id="A0A0B0HC27"/>
<dbReference type="EMBL" id="JRAA01000001">
    <property type="protein sequence ID" value="KHF26615.1"/>
    <property type="molecule type" value="Genomic_DNA"/>
</dbReference>
<dbReference type="SUPFAM" id="SSF56059">
    <property type="entry name" value="Glutathione synthetase ATP-binding domain-like"/>
    <property type="match status" value="1"/>
</dbReference>
<dbReference type="GO" id="GO:0005524">
    <property type="term" value="F:ATP binding"/>
    <property type="evidence" value="ECO:0007669"/>
    <property type="project" value="UniProtKB-UniRule"/>
</dbReference>
<dbReference type="STRING" id="2340.JV46_12270"/>
<dbReference type="PROSITE" id="PS50975">
    <property type="entry name" value="ATP_GRASP"/>
    <property type="match status" value="1"/>
</dbReference>
<protein>
    <recommendedName>
        <fullName evidence="2">ATP-grasp domain-containing protein</fullName>
    </recommendedName>
</protein>
<proteinExistence type="predicted"/>
<dbReference type="InterPro" id="IPR011761">
    <property type="entry name" value="ATP-grasp"/>
</dbReference>
<organism evidence="3 5">
    <name type="scientific">Solemya velum gill symbiont</name>
    <dbReference type="NCBI Taxonomy" id="2340"/>
    <lineage>
        <taxon>Bacteria</taxon>
        <taxon>Pseudomonadati</taxon>
        <taxon>Pseudomonadota</taxon>
        <taxon>Gammaproteobacteria</taxon>
        <taxon>sulfur-oxidizing symbionts</taxon>
    </lineage>
</organism>
<dbReference type="InterPro" id="IPR013815">
    <property type="entry name" value="ATP_grasp_subdomain_1"/>
</dbReference>
<dbReference type="Proteomes" id="UP000030856">
    <property type="component" value="Unassembled WGS sequence"/>
</dbReference>
<dbReference type="GO" id="GO:0046872">
    <property type="term" value="F:metal ion binding"/>
    <property type="evidence" value="ECO:0007669"/>
    <property type="project" value="InterPro"/>
</dbReference>
<keyword evidence="1" id="KW-0067">ATP-binding</keyword>
<evidence type="ECO:0000313" key="6">
    <source>
        <dbReference type="Proteomes" id="UP000190962"/>
    </source>
</evidence>
<dbReference type="RefSeq" id="WP_078454419.1">
    <property type="nucleotide sequence ID" value="NZ_MPQL01000043.1"/>
</dbReference>
<keyword evidence="1" id="KW-0547">Nucleotide-binding</keyword>